<evidence type="ECO:0000259" key="8">
    <source>
        <dbReference type="Pfam" id="PF00394"/>
    </source>
</evidence>
<dbReference type="InterPro" id="IPR033138">
    <property type="entry name" value="Cu_oxidase_CS"/>
</dbReference>
<sequence>MGFSSGWYKYSALVLLPFVVGQAFAADVFVDLPITNAVVAPDGFLRSVIQAGTFPGTNIVAMKGDTLHINVSNHLVDPTMRRSTSIHWHGLFQDRTASEDGPAFVNQCPIAPNASYQYNFGLGDQTGTYWYHSHLSTQYVDGERGTLVIYTHLRRSDPNDPQKSLWDVDDASTIITLADWYHTPAEQLMAQFKQDGHEPVPASGLFNGVGRYKGGPAIRWAVVNVVAGKRFRIINISAFAAYTFSVDNHVFNVIETDGIATVPLTVSSFEIHAGTRFSIKFMIQLTANQPVNNYWMRAPMTVAGSSSILDKENVKGILRYAGAPAKDPSTSATISPVALDGGGSASMLQEFQLATLINPGAPGGSAPADHVIDLDFDTAGNGIWEINGIVYTPPDLPTLLKIINGATVASDFTVSEHTFILQQNEVVELRIHGSDHGITHPFHLHGHAFDVVQSASGPVNYKNPPRRDVVAVEQGGVVIRFRADNPGPWFLHCHIDFHLEAGLAVVFAEAPAAQRTGPFAQIIPPKWLDLCPAYNALDPCKLLLFQSHLSESHTSVFAV</sequence>
<dbReference type="SUPFAM" id="SSF49503">
    <property type="entry name" value="Cupredoxins"/>
    <property type="match status" value="3"/>
</dbReference>
<feature type="domain" description="Plastocyanin-like" evidence="9">
    <location>
        <begin position="391"/>
        <end position="511"/>
    </location>
</feature>
<dbReference type="PANTHER" id="PTHR11709:SF511">
    <property type="entry name" value="LACCASE"/>
    <property type="match status" value="1"/>
</dbReference>
<evidence type="ECO:0000256" key="5">
    <source>
        <dbReference type="ARBA" id="ARBA00023157"/>
    </source>
</evidence>
<evidence type="ECO:0000259" key="9">
    <source>
        <dbReference type="Pfam" id="PF07731"/>
    </source>
</evidence>
<dbReference type="InterPro" id="IPR011706">
    <property type="entry name" value="Cu-oxidase_C"/>
</dbReference>
<evidence type="ECO:0000256" key="6">
    <source>
        <dbReference type="ARBA" id="ARBA00023180"/>
    </source>
</evidence>
<keyword evidence="4" id="KW-0186">Copper</keyword>
<evidence type="ECO:0000313" key="11">
    <source>
        <dbReference type="EMBL" id="KAK7053710.1"/>
    </source>
</evidence>
<dbReference type="PROSITE" id="PS00080">
    <property type="entry name" value="MULTICOPPER_OXIDASE2"/>
    <property type="match status" value="1"/>
</dbReference>
<evidence type="ECO:0000256" key="4">
    <source>
        <dbReference type="ARBA" id="ARBA00023008"/>
    </source>
</evidence>
<keyword evidence="12" id="KW-1185">Reference proteome</keyword>
<dbReference type="GO" id="GO:0016491">
    <property type="term" value="F:oxidoreductase activity"/>
    <property type="evidence" value="ECO:0007669"/>
    <property type="project" value="UniProtKB-KW"/>
</dbReference>
<dbReference type="InterPro" id="IPR011707">
    <property type="entry name" value="Cu-oxidase-like_N"/>
</dbReference>
<dbReference type="Pfam" id="PF00394">
    <property type="entry name" value="Cu-oxidase"/>
    <property type="match status" value="1"/>
</dbReference>
<reference evidence="11 12" key="1">
    <citation type="journal article" date="2024" name="J Genomics">
        <title>Draft genome sequencing and assembly of Favolaschia claudopus CIRM-BRFM 2984 isolated from oak limbs.</title>
        <authorList>
            <person name="Navarro D."/>
            <person name="Drula E."/>
            <person name="Chaduli D."/>
            <person name="Cazenave R."/>
            <person name="Ahrendt S."/>
            <person name="Wang J."/>
            <person name="Lipzen A."/>
            <person name="Daum C."/>
            <person name="Barry K."/>
            <person name="Grigoriev I.V."/>
            <person name="Favel A."/>
            <person name="Rosso M.N."/>
            <person name="Martin F."/>
        </authorList>
    </citation>
    <scope>NUCLEOTIDE SEQUENCE [LARGE SCALE GENOMIC DNA]</scope>
    <source>
        <strain evidence="11 12">CIRM-BRFM 2984</strain>
    </source>
</reference>
<evidence type="ECO:0000256" key="3">
    <source>
        <dbReference type="ARBA" id="ARBA00023002"/>
    </source>
</evidence>
<dbReference type="Pfam" id="PF07732">
    <property type="entry name" value="Cu-oxidase_3"/>
    <property type="match status" value="1"/>
</dbReference>
<organism evidence="11 12">
    <name type="scientific">Favolaschia claudopus</name>
    <dbReference type="NCBI Taxonomy" id="2862362"/>
    <lineage>
        <taxon>Eukaryota</taxon>
        <taxon>Fungi</taxon>
        <taxon>Dikarya</taxon>
        <taxon>Basidiomycota</taxon>
        <taxon>Agaricomycotina</taxon>
        <taxon>Agaricomycetes</taxon>
        <taxon>Agaricomycetidae</taxon>
        <taxon>Agaricales</taxon>
        <taxon>Marasmiineae</taxon>
        <taxon>Mycenaceae</taxon>
        <taxon>Favolaschia</taxon>
    </lineage>
</organism>
<dbReference type="PANTHER" id="PTHR11709">
    <property type="entry name" value="MULTI-COPPER OXIDASE"/>
    <property type="match status" value="1"/>
</dbReference>
<keyword evidence="7" id="KW-0732">Signal</keyword>
<dbReference type="Gene3D" id="2.60.40.420">
    <property type="entry name" value="Cupredoxins - blue copper proteins"/>
    <property type="match status" value="3"/>
</dbReference>
<feature type="domain" description="Plastocyanin-like" evidence="8">
    <location>
        <begin position="172"/>
        <end position="323"/>
    </location>
</feature>
<dbReference type="InterPro" id="IPR008972">
    <property type="entry name" value="Cupredoxin"/>
</dbReference>
<dbReference type="InterPro" id="IPR002355">
    <property type="entry name" value="Cu_oxidase_Cu_BS"/>
</dbReference>
<dbReference type="CDD" id="cd13903">
    <property type="entry name" value="CuRO_3_Tv-LCC_like"/>
    <property type="match status" value="1"/>
</dbReference>
<gene>
    <name evidence="11" type="ORF">R3P38DRAFT_2601435</name>
</gene>
<dbReference type="GO" id="GO:0005507">
    <property type="term" value="F:copper ion binding"/>
    <property type="evidence" value="ECO:0007669"/>
    <property type="project" value="InterPro"/>
</dbReference>
<feature type="signal peptide" evidence="7">
    <location>
        <begin position="1"/>
        <end position="25"/>
    </location>
</feature>
<keyword evidence="2" id="KW-0479">Metal-binding</keyword>
<dbReference type="EMBL" id="JAWWNJ010000006">
    <property type="protein sequence ID" value="KAK7053710.1"/>
    <property type="molecule type" value="Genomic_DNA"/>
</dbReference>
<evidence type="ECO:0000256" key="2">
    <source>
        <dbReference type="ARBA" id="ARBA00022723"/>
    </source>
</evidence>
<keyword evidence="6" id="KW-0325">Glycoprotein</keyword>
<keyword evidence="3" id="KW-0560">Oxidoreductase</keyword>
<evidence type="ECO:0000256" key="7">
    <source>
        <dbReference type="SAM" id="SignalP"/>
    </source>
</evidence>
<accession>A0AAW0DNR2</accession>
<feature type="chain" id="PRO_5043676371" evidence="7">
    <location>
        <begin position="26"/>
        <end position="559"/>
    </location>
</feature>
<protein>
    <submittedName>
        <fullName evidence="11">Cupredoxin</fullName>
    </submittedName>
</protein>
<comment type="similarity">
    <text evidence="1">Belongs to the multicopper oxidase family.</text>
</comment>
<dbReference type="Proteomes" id="UP001362999">
    <property type="component" value="Unassembled WGS sequence"/>
</dbReference>
<dbReference type="InterPro" id="IPR045087">
    <property type="entry name" value="Cu-oxidase_fam"/>
</dbReference>
<evidence type="ECO:0000259" key="10">
    <source>
        <dbReference type="Pfam" id="PF07732"/>
    </source>
</evidence>
<dbReference type="AlphaFoldDB" id="A0AAW0DNR2"/>
<evidence type="ECO:0000313" key="12">
    <source>
        <dbReference type="Proteomes" id="UP001362999"/>
    </source>
</evidence>
<dbReference type="InterPro" id="IPR001117">
    <property type="entry name" value="Cu-oxidase_2nd"/>
</dbReference>
<dbReference type="FunFam" id="2.60.40.420:FF:000045">
    <property type="entry name" value="Laccase 2"/>
    <property type="match status" value="1"/>
</dbReference>
<evidence type="ECO:0000256" key="1">
    <source>
        <dbReference type="ARBA" id="ARBA00010609"/>
    </source>
</evidence>
<feature type="domain" description="Plastocyanin-like" evidence="10">
    <location>
        <begin position="47"/>
        <end position="151"/>
    </location>
</feature>
<name>A0AAW0DNR2_9AGAR</name>
<keyword evidence="5" id="KW-1015">Disulfide bond</keyword>
<dbReference type="PROSITE" id="PS00079">
    <property type="entry name" value="MULTICOPPER_OXIDASE1"/>
    <property type="match status" value="1"/>
</dbReference>
<comment type="caution">
    <text evidence="11">The sequence shown here is derived from an EMBL/GenBank/DDBJ whole genome shotgun (WGS) entry which is preliminary data.</text>
</comment>
<proteinExistence type="inferred from homology"/>
<dbReference type="Pfam" id="PF07731">
    <property type="entry name" value="Cu-oxidase_2"/>
    <property type="match status" value="1"/>
</dbReference>